<protein>
    <submittedName>
        <fullName evidence="3">Glycosyl transferase family protein</fullName>
    </submittedName>
</protein>
<feature type="domain" description="Glycosyl transferase family 1" evidence="1">
    <location>
        <begin position="218"/>
        <end position="376"/>
    </location>
</feature>
<dbReference type="Gene3D" id="3.40.50.2000">
    <property type="entry name" value="Glycogen Phosphorylase B"/>
    <property type="match status" value="2"/>
</dbReference>
<keyword evidence="3" id="KW-0808">Transferase</keyword>
<dbReference type="Pfam" id="PF00534">
    <property type="entry name" value="Glycos_transf_1"/>
    <property type="match status" value="1"/>
</dbReference>
<accession>H5SDZ9</accession>
<proteinExistence type="predicted"/>
<name>H5SDZ9_9CHLR</name>
<dbReference type="InterPro" id="IPR001296">
    <property type="entry name" value="Glyco_trans_1"/>
</dbReference>
<dbReference type="PANTHER" id="PTHR12526:SF622">
    <property type="entry name" value="GLYCOSYLTRANSFERASE (GROUP I)"/>
    <property type="match status" value="1"/>
</dbReference>
<organism evidence="3">
    <name type="scientific">uncultured Chloroflexota bacterium</name>
    <dbReference type="NCBI Taxonomy" id="166587"/>
    <lineage>
        <taxon>Bacteria</taxon>
        <taxon>Bacillati</taxon>
        <taxon>Chloroflexota</taxon>
        <taxon>environmental samples</taxon>
    </lineage>
</organism>
<dbReference type="SUPFAM" id="SSF53756">
    <property type="entry name" value="UDP-Glycosyltransferase/glycogen phosphorylase"/>
    <property type="match status" value="1"/>
</dbReference>
<sequence>MTFMHVLLIHQSFASLDEAGGTRHYELARLLIRAGHRVTVITGTVNYLSGQVESEPAVHQEDGLTICRVPLYSAYHRSFFHRLLSFFSFTWSAFWAGMRVKGVDIVWGTSPPIFQGVTAWALARWKRVPFLFEVRDLWPRFAIAMGVIRHPCIIAASEALERFLYRQADQVVVNSPGFLEHVQGRGARRVALIPNGADPLMFQANATGQDLRHRYHLEGKTIVLYAGAHGPANDLDVVLEAARLLEGSPIHFLLIGDGKDKPRLQQKAKEWGLNNVTFLPPAPKREIPAFLQMADIGLAILKPLEEYKTTYPNKVFDYMAAGKPILLAIDGVIRAVVEEAGCGIFVSPGDARALAQAARQLAADPSLQQAMGGRGRAYLEEHFSRQVLGEQFRQLLERMLEEKESCRQ</sequence>
<feature type="domain" description="Glycosyltransferase subfamily 4-like N-terminal" evidence="2">
    <location>
        <begin position="21"/>
        <end position="196"/>
    </location>
</feature>
<dbReference type="Pfam" id="PF13579">
    <property type="entry name" value="Glyco_trans_4_4"/>
    <property type="match status" value="1"/>
</dbReference>
<dbReference type="GO" id="GO:0016757">
    <property type="term" value="F:glycosyltransferase activity"/>
    <property type="evidence" value="ECO:0007669"/>
    <property type="project" value="InterPro"/>
</dbReference>
<evidence type="ECO:0000259" key="1">
    <source>
        <dbReference type="Pfam" id="PF00534"/>
    </source>
</evidence>
<dbReference type="AlphaFoldDB" id="H5SDZ9"/>
<evidence type="ECO:0000313" key="3">
    <source>
        <dbReference type="EMBL" id="BAL54385.1"/>
    </source>
</evidence>
<evidence type="ECO:0000259" key="2">
    <source>
        <dbReference type="Pfam" id="PF13579"/>
    </source>
</evidence>
<dbReference type="EMBL" id="AP011686">
    <property type="protein sequence ID" value="BAL54385.1"/>
    <property type="molecule type" value="Genomic_DNA"/>
</dbReference>
<reference evidence="3" key="1">
    <citation type="journal article" date="2005" name="Environ. Microbiol.">
        <title>Genetic and functional properties of uncultivated thermophilic crenarchaeotes from a subsurface gold mine as revealed by analysis of genome fragments.</title>
        <authorList>
            <person name="Nunoura T."/>
            <person name="Hirayama H."/>
            <person name="Takami H."/>
            <person name="Oida H."/>
            <person name="Nishi S."/>
            <person name="Shimamura S."/>
            <person name="Suzuki Y."/>
            <person name="Inagaki F."/>
            <person name="Takai K."/>
            <person name="Nealson K.H."/>
            <person name="Horikoshi K."/>
        </authorList>
    </citation>
    <scope>NUCLEOTIDE SEQUENCE</scope>
</reference>
<reference evidence="3" key="2">
    <citation type="journal article" date="2012" name="PLoS ONE">
        <title>A Deeply Branching Thermophilic Bacterium with an Ancient Acetyl-CoA Pathway Dominates a Subsurface Ecosystem.</title>
        <authorList>
            <person name="Takami H."/>
            <person name="Noguchi H."/>
            <person name="Takaki Y."/>
            <person name="Uchiyama I."/>
            <person name="Toyoda A."/>
            <person name="Nishi S."/>
            <person name="Chee G.-J."/>
            <person name="Arai W."/>
            <person name="Nunoura T."/>
            <person name="Itoh T."/>
            <person name="Hattori M."/>
            <person name="Takai K."/>
        </authorList>
    </citation>
    <scope>NUCLEOTIDE SEQUENCE</scope>
</reference>
<dbReference type="PANTHER" id="PTHR12526">
    <property type="entry name" value="GLYCOSYLTRANSFERASE"/>
    <property type="match status" value="1"/>
</dbReference>
<dbReference type="CDD" id="cd03794">
    <property type="entry name" value="GT4_WbuB-like"/>
    <property type="match status" value="1"/>
</dbReference>
<gene>
    <name evidence="3" type="ORF">HGMM_F14G08C35</name>
</gene>
<dbReference type="InterPro" id="IPR028098">
    <property type="entry name" value="Glyco_trans_4-like_N"/>
</dbReference>